<organism evidence="2 3">
    <name type="scientific">Orchesella dallaii</name>
    <dbReference type="NCBI Taxonomy" id="48710"/>
    <lineage>
        <taxon>Eukaryota</taxon>
        <taxon>Metazoa</taxon>
        <taxon>Ecdysozoa</taxon>
        <taxon>Arthropoda</taxon>
        <taxon>Hexapoda</taxon>
        <taxon>Collembola</taxon>
        <taxon>Entomobryomorpha</taxon>
        <taxon>Entomobryoidea</taxon>
        <taxon>Orchesellidae</taxon>
        <taxon>Orchesellinae</taxon>
        <taxon>Orchesella</taxon>
    </lineage>
</organism>
<reference evidence="2 3" key="1">
    <citation type="submission" date="2024-08" db="EMBL/GenBank/DDBJ databases">
        <authorList>
            <person name="Cucini C."/>
            <person name="Frati F."/>
        </authorList>
    </citation>
    <scope>NUCLEOTIDE SEQUENCE [LARGE SCALE GENOMIC DNA]</scope>
</reference>
<name>A0ABP1S6F0_9HEXA</name>
<keyword evidence="3" id="KW-1185">Reference proteome</keyword>
<keyword evidence="1" id="KW-0732">Signal</keyword>
<proteinExistence type="predicted"/>
<sequence>MNQGLFFILLFLISAMMIQPGISRAQVGQLNPTFVPSTSTAETKPMKKTPFRGPESNCAQSFDPCYFPKSICCKWQSKCPYTMDEDDCVNDKEDFCCKYM</sequence>
<feature type="chain" id="PRO_5045631810" description="WAP domain-containing protein" evidence="1">
    <location>
        <begin position="26"/>
        <end position="100"/>
    </location>
</feature>
<evidence type="ECO:0000313" key="2">
    <source>
        <dbReference type="EMBL" id="CAL8144147.1"/>
    </source>
</evidence>
<feature type="signal peptide" evidence="1">
    <location>
        <begin position="1"/>
        <end position="25"/>
    </location>
</feature>
<evidence type="ECO:0000313" key="3">
    <source>
        <dbReference type="Proteomes" id="UP001642540"/>
    </source>
</evidence>
<evidence type="ECO:0000256" key="1">
    <source>
        <dbReference type="SAM" id="SignalP"/>
    </source>
</evidence>
<comment type="caution">
    <text evidence="2">The sequence shown here is derived from an EMBL/GenBank/DDBJ whole genome shotgun (WGS) entry which is preliminary data.</text>
</comment>
<accession>A0ABP1S6F0</accession>
<dbReference type="Proteomes" id="UP001642540">
    <property type="component" value="Unassembled WGS sequence"/>
</dbReference>
<evidence type="ECO:0008006" key="4">
    <source>
        <dbReference type="Google" id="ProtNLM"/>
    </source>
</evidence>
<gene>
    <name evidence="2" type="ORF">ODALV1_LOCUS30102</name>
</gene>
<dbReference type="EMBL" id="CAXLJM020000160">
    <property type="protein sequence ID" value="CAL8144147.1"/>
    <property type="molecule type" value="Genomic_DNA"/>
</dbReference>
<protein>
    <recommendedName>
        <fullName evidence="4">WAP domain-containing protein</fullName>
    </recommendedName>
</protein>